<dbReference type="Gene3D" id="3.30.1380.10">
    <property type="match status" value="1"/>
</dbReference>
<dbReference type="EMBL" id="UOFX01000036">
    <property type="protein sequence ID" value="VAX08441.1"/>
    <property type="molecule type" value="Genomic_DNA"/>
</dbReference>
<dbReference type="Pfam" id="PF08291">
    <property type="entry name" value="Peptidase_M15_3"/>
    <property type="match status" value="1"/>
</dbReference>
<sequence length="156" mass="17813">MNRNEKLSDHFTFGELIRSETAERKGIDNFPPDYLIEKLKRICSDILEPVRLYYGRPFRPNSGYRSPELNAEIGGSSTSQHCKAEAVDIEIPGISNYELAVWIKENLKFDQVILECYRQGEPNSGWVHVSLKDEEDTNRKIALTYSNGSYSNGLHA</sequence>
<evidence type="ECO:0000259" key="1">
    <source>
        <dbReference type="Pfam" id="PF08291"/>
    </source>
</evidence>
<dbReference type="InterPro" id="IPR009045">
    <property type="entry name" value="Zn_M74/Hedgehog-like"/>
</dbReference>
<dbReference type="InterPro" id="IPR013230">
    <property type="entry name" value="Peptidase_M15A_C"/>
</dbReference>
<name>A0A3B1B2U6_9ZZZZ</name>
<feature type="domain" description="Peptidase M15A C-terminal" evidence="1">
    <location>
        <begin position="10"/>
        <end position="113"/>
    </location>
</feature>
<proteinExistence type="predicted"/>
<protein>
    <recommendedName>
        <fullName evidence="1">Peptidase M15A C-terminal domain-containing protein</fullName>
    </recommendedName>
</protein>
<reference evidence="2" key="1">
    <citation type="submission" date="2018-06" db="EMBL/GenBank/DDBJ databases">
        <authorList>
            <person name="Zhirakovskaya E."/>
        </authorList>
    </citation>
    <scope>NUCLEOTIDE SEQUENCE</scope>
</reference>
<dbReference type="AlphaFoldDB" id="A0A3B1B2U6"/>
<organism evidence="2">
    <name type="scientific">hydrothermal vent metagenome</name>
    <dbReference type="NCBI Taxonomy" id="652676"/>
    <lineage>
        <taxon>unclassified sequences</taxon>
        <taxon>metagenomes</taxon>
        <taxon>ecological metagenomes</taxon>
    </lineage>
</organism>
<evidence type="ECO:0000313" key="2">
    <source>
        <dbReference type="EMBL" id="VAX08441.1"/>
    </source>
</evidence>
<accession>A0A3B1B2U6</accession>
<gene>
    <name evidence="2" type="ORF">MNBD_GAMMA26-2118</name>
</gene>
<dbReference type="SUPFAM" id="SSF55166">
    <property type="entry name" value="Hedgehog/DD-peptidase"/>
    <property type="match status" value="1"/>
</dbReference>